<comment type="caution">
    <text evidence="1">The sequence shown here is derived from an EMBL/GenBank/DDBJ whole genome shotgun (WGS) entry which is preliminary data.</text>
</comment>
<evidence type="ECO:0000313" key="2">
    <source>
        <dbReference type="Proteomes" id="UP000234744"/>
    </source>
</evidence>
<protein>
    <submittedName>
        <fullName evidence="1">Uncharacterized protein</fullName>
    </submittedName>
</protein>
<dbReference type="EMBL" id="PJCJ01000001">
    <property type="protein sequence ID" value="PLV16872.1"/>
    <property type="molecule type" value="Genomic_DNA"/>
</dbReference>
<accession>A0ABX4UBD9</accession>
<organism evidence="1 2">
    <name type="scientific">Pseudomonas plecoglossicida</name>
    <dbReference type="NCBI Taxonomy" id="70775"/>
    <lineage>
        <taxon>Bacteria</taxon>
        <taxon>Pseudomonadati</taxon>
        <taxon>Pseudomonadota</taxon>
        <taxon>Gammaproteobacteria</taxon>
        <taxon>Pseudomonadales</taxon>
        <taxon>Pseudomonadaceae</taxon>
        <taxon>Pseudomonas</taxon>
    </lineage>
</organism>
<name>A0ABX4UBD9_PSEDL</name>
<evidence type="ECO:0000313" key="1">
    <source>
        <dbReference type="EMBL" id="PLV16872.1"/>
    </source>
</evidence>
<dbReference type="Proteomes" id="UP000234744">
    <property type="component" value="Unassembled WGS sequence"/>
</dbReference>
<keyword evidence="2" id="KW-1185">Reference proteome</keyword>
<proteinExistence type="predicted"/>
<sequence length="64" mass="6959">MTSKAFSWRRSSFPDRPRHLLRGHARSHRYCTRATSGAVPVGAGEPAMRPVCPTAGPPPPCPPH</sequence>
<gene>
    <name evidence="1" type="ORF">CXG47_01655</name>
</gene>
<reference evidence="1 2" key="1">
    <citation type="submission" date="2017-12" db="EMBL/GenBank/DDBJ databases">
        <title>Detection of the carbapenemase gene blaVIM-5 in members of the Pseudomonas putida group isolated from polluted Nigerian wetlands.</title>
        <authorList>
            <person name="Adelowo O."/>
            <person name="Vollmers J."/>
            <person name="Maeusezahl I."/>
            <person name="Kaster A.-K."/>
            <person name="Mueller J.A."/>
        </authorList>
    </citation>
    <scope>NUCLEOTIDE SEQUENCE [LARGE SCALE GENOMIC DNA]</scope>
    <source>
        <strain evidence="1 2">MR69</strain>
    </source>
</reference>